<feature type="compositionally biased region" description="Basic and acidic residues" evidence="1">
    <location>
        <begin position="136"/>
        <end position="163"/>
    </location>
</feature>
<comment type="caution">
    <text evidence="2">The sequence shown here is derived from an EMBL/GenBank/DDBJ whole genome shotgun (WGS) entry which is preliminary data.</text>
</comment>
<gene>
    <name evidence="2" type="ORF">CTAM01_17037</name>
</gene>
<protein>
    <submittedName>
        <fullName evidence="2">Uncharacterized protein</fullName>
    </submittedName>
</protein>
<name>A0ABQ9QH04_9PEZI</name>
<proteinExistence type="predicted"/>
<dbReference type="EMBL" id="MLFU01000314">
    <property type="protein sequence ID" value="KAK1466161.1"/>
    <property type="molecule type" value="Genomic_DNA"/>
</dbReference>
<evidence type="ECO:0000313" key="2">
    <source>
        <dbReference type="EMBL" id="KAK1466161.1"/>
    </source>
</evidence>
<reference evidence="2 3" key="1">
    <citation type="submission" date="2016-10" db="EMBL/GenBank/DDBJ databases">
        <title>The genome sequence of Colletotrichum fioriniae PJ7.</title>
        <authorList>
            <person name="Baroncelli R."/>
        </authorList>
    </citation>
    <scope>NUCLEOTIDE SEQUENCE [LARGE SCALE GENOMIC DNA]</scope>
    <source>
        <strain evidence="2 3">Tom-12</strain>
    </source>
</reference>
<sequence length="163" mass="18280">METEDYFKRELGSWHNQQRVLRYGLLAGADALVRLQRLGRDELATLQSRCAWYWRSRTWWSWTAGDIELVDSLLSFLDEELSLCLVHGGSIVTGEQPRRSSYSLMTLVLTALSGILPRQPEGVAGSIGRSTLPGGMREDPFVVPDSEKESPLSSREGEMTDCS</sequence>
<feature type="region of interest" description="Disordered" evidence="1">
    <location>
        <begin position="126"/>
        <end position="163"/>
    </location>
</feature>
<dbReference type="GeneID" id="85417267"/>
<accession>A0ABQ9QH04</accession>
<evidence type="ECO:0000256" key="1">
    <source>
        <dbReference type="SAM" id="MobiDB-lite"/>
    </source>
</evidence>
<keyword evidence="3" id="KW-1185">Reference proteome</keyword>
<dbReference type="Proteomes" id="UP001227543">
    <property type="component" value="Unassembled WGS sequence"/>
</dbReference>
<dbReference type="RefSeq" id="XP_060372394.1">
    <property type="nucleotide sequence ID" value="XM_060533029.1"/>
</dbReference>
<organism evidence="2 3">
    <name type="scientific">Colletotrichum tamarilloi</name>
    <dbReference type="NCBI Taxonomy" id="1209934"/>
    <lineage>
        <taxon>Eukaryota</taxon>
        <taxon>Fungi</taxon>
        <taxon>Dikarya</taxon>
        <taxon>Ascomycota</taxon>
        <taxon>Pezizomycotina</taxon>
        <taxon>Sordariomycetes</taxon>
        <taxon>Hypocreomycetidae</taxon>
        <taxon>Glomerellales</taxon>
        <taxon>Glomerellaceae</taxon>
        <taxon>Colletotrichum</taxon>
        <taxon>Colletotrichum acutatum species complex</taxon>
    </lineage>
</organism>
<evidence type="ECO:0000313" key="3">
    <source>
        <dbReference type="Proteomes" id="UP001227543"/>
    </source>
</evidence>